<evidence type="ECO:0000256" key="10">
    <source>
        <dbReference type="ARBA" id="ARBA00023180"/>
    </source>
</evidence>
<evidence type="ECO:0000256" key="8">
    <source>
        <dbReference type="ARBA" id="ARBA00023065"/>
    </source>
</evidence>
<keyword evidence="11 13" id="KW-0739">Sodium transport</keyword>
<dbReference type="PRINTS" id="PR01078">
    <property type="entry name" value="AMINACHANNEL"/>
</dbReference>
<evidence type="ECO:0000256" key="4">
    <source>
        <dbReference type="ARBA" id="ARBA00022461"/>
    </source>
</evidence>
<dbReference type="PANTHER" id="PTHR11690">
    <property type="entry name" value="AMILORIDE-SENSITIVE SODIUM CHANNEL-RELATED"/>
    <property type="match status" value="1"/>
</dbReference>
<evidence type="ECO:0000256" key="11">
    <source>
        <dbReference type="ARBA" id="ARBA00023201"/>
    </source>
</evidence>
<evidence type="ECO:0000256" key="9">
    <source>
        <dbReference type="ARBA" id="ARBA00023136"/>
    </source>
</evidence>
<feature type="transmembrane region" description="Helical" evidence="14">
    <location>
        <begin position="38"/>
        <end position="57"/>
    </location>
</feature>
<dbReference type="Pfam" id="PF00858">
    <property type="entry name" value="ASC"/>
    <property type="match status" value="2"/>
</dbReference>
<keyword evidence="3 13" id="KW-0813">Transport</keyword>
<reference evidence="15 16" key="1">
    <citation type="submission" date="2018-11" db="EMBL/GenBank/DDBJ databases">
        <authorList>
            <consortium name="Pathogen Informatics"/>
        </authorList>
    </citation>
    <scope>NUCLEOTIDE SEQUENCE [LARGE SCALE GENOMIC DNA]</scope>
</reference>
<keyword evidence="6 14" id="KW-1133">Transmembrane helix</keyword>
<comment type="similarity">
    <text evidence="2 13">Belongs to the amiloride-sensitive sodium channel (TC 1.A.6) family.</text>
</comment>
<keyword evidence="5 13" id="KW-0812">Transmembrane</keyword>
<feature type="transmembrane region" description="Helical" evidence="14">
    <location>
        <begin position="666"/>
        <end position="689"/>
    </location>
</feature>
<evidence type="ECO:0000256" key="7">
    <source>
        <dbReference type="ARBA" id="ARBA00023053"/>
    </source>
</evidence>
<proteinExistence type="inferred from homology"/>
<dbReference type="Proteomes" id="UP000050761">
    <property type="component" value="Unassembled WGS sequence"/>
</dbReference>
<evidence type="ECO:0000256" key="12">
    <source>
        <dbReference type="ARBA" id="ARBA00023303"/>
    </source>
</evidence>
<evidence type="ECO:0000256" key="6">
    <source>
        <dbReference type="ARBA" id="ARBA00022989"/>
    </source>
</evidence>
<evidence type="ECO:0000256" key="5">
    <source>
        <dbReference type="ARBA" id="ARBA00022692"/>
    </source>
</evidence>
<keyword evidence="12 13" id="KW-0407">Ion channel</keyword>
<dbReference type="InterPro" id="IPR001873">
    <property type="entry name" value="ENaC"/>
</dbReference>
<evidence type="ECO:0000313" key="15">
    <source>
        <dbReference type="EMBL" id="VDO62051.1"/>
    </source>
</evidence>
<evidence type="ECO:0000256" key="1">
    <source>
        <dbReference type="ARBA" id="ARBA00004141"/>
    </source>
</evidence>
<comment type="subcellular location">
    <subcellularLocation>
        <location evidence="1">Membrane</location>
        <topology evidence="1">Multi-pass membrane protein</topology>
    </subcellularLocation>
</comment>
<evidence type="ECO:0000313" key="16">
    <source>
        <dbReference type="Proteomes" id="UP000050761"/>
    </source>
</evidence>
<organism evidence="15">
    <name type="scientific">Heligmosomoides polygyrus</name>
    <name type="common">Parasitic roundworm</name>
    <dbReference type="NCBI Taxonomy" id="6339"/>
    <lineage>
        <taxon>Eukaryota</taxon>
        <taxon>Metazoa</taxon>
        <taxon>Ecdysozoa</taxon>
        <taxon>Nematoda</taxon>
        <taxon>Chromadorea</taxon>
        <taxon>Rhabditida</taxon>
        <taxon>Rhabditina</taxon>
        <taxon>Rhabditomorpha</taxon>
        <taxon>Strongyloidea</taxon>
        <taxon>Heligmosomidae</taxon>
        <taxon>Heligmosomoides</taxon>
    </lineage>
</organism>
<keyword evidence="9 14" id="KW-0472">Membrane</keyword>
<dbReference type="AlphaFoldDB" id="A0A3P7WM09"/>
<keyword evidence="16" id="KW-1185">Reference proteome</keyword>
<dbReference type="EMBL" id="UZAH01025348">
    <property type="protein sequence ID" value="VDO62051.1"/>
    <property type="molecule type" value="Genomic_DNA"/>
</dbReference>
<dbReference type="GO" id="GO:0005886">
    <property type="term" value="C:plasma membrane"/>
    <property type="evidence" value="ECO:0007669"/>
    <property type="project" value="TreeGrafter"/>
</dbReference>
<evidence type="ECO:0000256" key="13">
    <source>
        <dbReference type="RuleBase" id="RU000679"/>
    </source>
</evidence>
<keyword evidence="7" id="KW-0915">Sodium</keyword>
<gene>
    <name evidence="15" type="ORF">HPBE_LOCUS4675</name>
</gene>
<dbReference type="PANTHER" id="PTHR11690:SF296">
    <property type="entry name" value="DEGENERIN-LIKE PROTEIN DEL-10"/>
    <property type="match status" value="1"/>
</dbReference>
<evidence type="ECO:0000256" key="3">
    <source>
        <dbReference type="ARBA" id="ARBA00022448"/>
    </source>
</evidence>
<name>A0A3P7WM09_HELPZ</name>
<dbReference type="Gene3D" id="1.10.287.770">
    <property type="entry name" value="YojJ-like"/>
    <property type="match status" value="1"/>
</dbReference>
<accession>A0A3P7WM09</accession>
<dbReference type="WBParaSite" id="HPBE_0000467401-mRNA-1">
    <property type="protein sequence ID" value="HPBE_0000467401-mRNA-1"/>
    <property type="gene ID" value="HPBE_0000467401"/>
</dbReference>
<keyword evidence="10" id="KW-0325">Glycoprotein</keyword>
<keyword evidence="8 13" id="KW-0406">Ion transport</keyword>
<dbReference type="Gene3D" id="2.60.470.10">
    <property type="entry name" value="Acid-sensing ion channels like domains"/>
    <property type="match status" value="1"/>
</dbReference>
<sequence>MNSFIAELDSDKTDFFDVLQGANMDGVRHLKEKDTSRYVWCFIIVVFVILAAIQIYYQLKLFYSEPVATNIEALYPPSIDFPAVAICNNNQFRLSYITGARITNRRPKKKEKGTLKSISGRPRNVFEEVKAWDMDAVRFLRSAAHWKSRMILGCTWPNGTSCRMSDFKPVWTLSGLCWALNTDPENSLKVVGSGVGNSIRLLLNIETYERIDACTTHFKTKSIPGLKILIYNQTQVPLTTNDGVNIPSGYSMDVRFRTQHVSRLPGEYCATETEANRKAVSEFGSPLNMRTCAIRGTLKAIEEECECSIARAFTNEPIGKFPCNVDDYFGCVRRVIEKTATKSSRGDCLPGCETVDYIAWQDGREVLPVLHIFLRTKRRIARLRAAVRNVTESNWGWHEDDFVGVFERLSANATCDYHDNGEPSASYIGDLKRFYGDGVEAAIKEIQDVGGTIEKMWQLFSPSTYLRELKTDVSRMDRIVELMAQYETGRLQRRAWAEKMQSRLMRHFFEDEFADGWYHPIIHDVEHSLCKVIKELEKDYWPKFMGYKGNGTGMKTATILFFDSYSKENEKRLEKFISEMYNCAVGDVKVAAFTMLKDFKRLYRELQSSYSNLFKKELTEYLENFEFGTKFVRENFAMVNVFLQQMHLEYWRQAKTYGFWSLACDIGGALGLFLGASMLTIIELIYICYQYRMFGRAYKKADQNLKKWYESLRAG</sequence>
<dbReference type="GO" id="GO:0015280">
    <property type="term" value="F:ligand-gated sodium channel activity"/>
    <property type="evidence" value="ECO:0007669"/>
    <property type="project" value="TreeGrafter"/>
</dbReference>
<evidence type="ECO:0000256" key="14">
    <source>
        <dbReference type="SAM" id="Phobius"/>
    </source>
</evidence>
<keyword evidence="4 13" id="KW-0894">Sodium channel</keyword>
<reference evidence="17" key="2">
    <citation type="submission" date="2019-09" db="UniProtKB">
        <authorList>
            <consortium name="WormBaseParasite"/>
        </authorList>
    </citation>
    <scope>IDENTIFICATION</scope>
</reference>
<evidence type="ECO:0000313" key="17">
    <source>
        <dbReference type="WBParaSite" id="HPBE_0000467401-mRNA-1"/>
    </source>
</evidence>
<dbReference type="OrthoDB" id="6502088at2759"/>
<evidence type="ECO:0000256" key="2">
    <source>
        <dbReference type="ARBA" id="ARBA00007193"/>
    </source>
</evidence>
<protein>
    <submittedName>
        <fullName evidence="17">Amiloride-sensitive sodium channel</fullName>
    </submittedName>
</protein>